<evidence type="ECO:0000313" key="1">
    <source>
        <dbReference type="EMBL" id="CAB4142003.1"/>
    </source>
</evidence>
<evidence type="ECO:0000313" key="2">
    <source>
        <dbReference type="EMBL" id="CAB4158309.1"/>
    </source>
</evidence>
<proteinExistence type="predicted"/>
<accession>A0A6J5NGF7</accession>
<name>A0A6J5NGF7_9CAUD</name>
<sequence length="187" mass="21500">MSERALFITEQGLKEYSLIDENLSMDKIRPTILVAQDMYLQPILGTDLYNEINDQIIDDDLSANNITLLRNYIKPCLVYYIMMELPVAISYKYVNRDLTRNNGEGSNYASLAEIREVTEKNRIKAEFYGERLVKYLIANEGIYPLYSANSTIDKMLPIRSAYTLGLILDDCHDCSGKFIGNRRESDL</sequence>
<gene>
    <name evidence="1" type="ORF">UFOVP427_5</name>
    <name evidence="2" type="ORF">UFOVP697_23</name>
</gene>
<dbReference type="EMBL" id="LR796400">
    <property type="protein sequence ID" value="CAB4142003.1"/>
    <property type="molecule type" value="Genomic_DNA"/>
</dbReference>
<dbReference type="InterPro" id="IPR046558">
    <property type="entry name" value="DUF6712"/>
</dbReference>
<dbReference type="EMBL" id="LR796668">
    <property type="protein sequence ID" value="CAB4158309.1"/>
    <property type="molecule type" value="Genomic_DNA"/>
</dbReference>
<reference evidence="2" key="1">
    <citation type="submission" date="2020-04" db="EMBL/GenBank/DDBJ databases">
        <authorList>
            <person name="Chiriac C."/>
            <person name="Salcher M."/>
            <person name="Ghai R."/>
            <person name="Kavagutti S V."/>
        </authorList>
    </citation>
    <scope>NUCLEOTIDE SEQUENCE</scope>
</reference>
<dbReference type="Pfam" id="PF20459">
    <property type="entry name" value="DUF6712"/>
    <property type="match status" value="1"/>
</dbReference>
<organism evidence="2">
    <name type="scientific">uncultured Caudovirales phage</name>
    <dbReference type="NCBI Taxonomy" id="2100421"/>
    <lineage>
        <taxon>Viruses</taxon>
        <taxon>Duplodnaviria</taxon>
        <taxon>Heunggongvirae</taxon>
        <taxon>Uroviricota</taxon>
        <taxon>Caudoviricetes</taxon>
        <taxon>Peduoviridae</taxon>
        <taxon>Maltschvirus</taxon>
        <taxon>Maltschvirus maltsch</taxon>
    </lineage>
</organism>
<protein>
    <submittedName>
        <fullName evidence="2">Uncharacterized protein</fullName>
    </submittedName>
</protein>